<dbReference type="PANTHER" id="PTHR21213">
    <property type="entry name" value="GEO09665P1-RELATED"/>
    <property type="match status" value="1"/>
</dbReference>
<name>A0A7S3UYW0_9STRA</name>
<dbReference type="Pfam" id="PF12874">
    <property type="entry name" value="zf-met"/>
    <property type="match status" value="1"/>
</dbReference>
<keyword evidence="3" id="KW-0963">Cytoplasm</keyword>
<sequence>MGRKGKTQKHTAKEIATKVKAAKEKNGAAGGGGKGAEARKGAWTKASVFCELCKTIQPSAKTMQIHYDSKHPKDPYPADEYETKFAEARGKVKPDKKGKKPLDGADKKSKSKKNDLSLLDGY</sequence>
<feature type="compositionally biased region" description="Basic and acidic residues" evidence="5">
    <location>
        <begin position="11"/>
        <end position="26"/>
    </location>
</feature>
<dbReference type="PANTHER" id="PTHR21213:SF0">
    <property type="entry name" value="ZINC FINGER PROTEIN 706"/>
    <property type="match status" value="1"/>
</dbReference>
<organism evidence="7">
    <name type="scientific">Aplanochytrium stocchinoi</name>
    <dbReference type="NCBI Taxonomy" id="215587"/>
    <lineage>
        <taxon>Eukaryota</taxon>
        <taxon>Sar</taxon>
        <taxon>Stramenopiles</taxon>
        <taxon>Bigyra</taxon>
        <taxon>Labyrinthulomycetes</taxon>
        <taxon>Thraustochytrida</taxon>
        <taxon>Thraustochytriidae</taxon>
        <taxon>Aplanochytrium</taxon>
    </lineage>
</organism>
<feature type="region of interest" description="Disordered" evidence="5">
    <location>
        <begin position="1"/>
        <end position="38"/>
    </location>
</feature>
<evidence type="ECO:0000256" key="3">
    <source>
        <dbReference type="ARBA" id="ARBA00022490"/>
    </source>
</evidence>
<proteinExistence type="predicted"/>
<dbReference type="EMBL" id="HBIN01015067">
    <property type="protein sequence ID" value="CAE0441306.1"/>
    <property type="molecule type" value="Transcribed_RNA"/>
</dbReference>
<protein>
    <recommendedName>
        <fullName evidence="6">C2H2-type domain-containing protein</fullName>
    </recommendedName>
</protein>
<dbReference type="AlphaFoldDB" id="A0A7S3UYW0"/>
<dbReference type="InterPro" id="IPR045230">
    <property type="entry name" value="MBS1/2-like"/>
</dbReference>
<evidence type="ECO:0000256" key="5">
    <source>
        <dbReference type="SAM" id="MobiDB-lite"/>
    </source>
</evidence>
<dbReference type="InterPro" id="IPR013087">
    <property type="entry name" value="Znf_C2H2_type"/>
</dbReference>
<comment type="subcellular location">
    <subcellularLocation>
        <location evidence="2">Cytoplasm</location>
    </subcellularLocation>
    <subcellularLocation>
        <location evidence="1">Nucleus</location>
    </subcellularLocation>
</comment>
<gene>
    <name evidence="7" type="ORF">ASTO00021_LOCUS11438</name>
</gene>
<dbReference type="GO" id="GO:0005634">
    <property type="term" value="C:nucleus"/>
    <property type="evidence" value="ECO:0007669"/>
    <property type="project" value="UniProtKB-SubCell"/>
</dbReference>
<dbReference type="SUPFAM" id="SSF118359">
    <property type="entry name" value="Expressed protein At2g23090/F21P24.15"/>
    <property type="match status" value="1"/>
</dbReference>
<evidence type="ECO:0000256" key="2">
    <source>
        <dbReference type="ARBA" id="ARBA00004496"/>
    </source>
</evidence>
<feature type="domain" description="C2H2-type" evidence="6">
    <location>
        <begin position="49"/>
        <end position="70"/>
    </location>
</feature>
<keyword evidence="4" id="KW-0539">Nucleus</keyword>
<evidence type="ECO:0000256" key="4">
    <source>
        <dbReference type="ARBA" id="ARBA00023242"/>
    </source>
</evidence>
<evidence type="ECO:0000313" key="7">
    <source>
        <dbReference type="EMBL" id="CAE0441306.1"/>
    </source>
</evidence>
<evidence type="ECO:0000256" key="1">
    <source>
        <dbReference type="ARBA" id="ARBA00004123"/>
    </source>
</evidence>
<evidence type="ECO:0000259" key="6">
    <source>
        <dbReference type="Pfam" id="PF12874"/>
    </source>
</evidence>
<feature type="compositionally biased region" description="Basic residues" evidence="5">
    <location>
        <begin position="1"/>
        <end position="10"/>
    </location>
</feature>
<feature type="compositionally biased region" description="Basic and acidic residues" evidence="5">
    <location>
        <begin position="67"/>
        <end position="115"/>
    </location>
</feature>
<dbReference type="GO" id="GO:0005737">
    <property type="term" value="C:cytoplasm"/>
    <property type="evidence" value="ECO:0007669"/>
    <property type="project" value="UniProtKB-SubCell"/>
</dbReference>
<reference evidence="7" key="1">
    <citation type="submission" date="2021-01" db="EMBL/GenBank/DDBJ databases">
        <authorList>
            <person name="Corre E."/>
            <person name="Pelletier E."/>
            <person name="Niang G."/>
            <person name="Scheremetjew M."/>
            <person name="Finn R."/>
            <person name="Kale V."/>
            <person name="Holt S."/>
            <person name="Cochrane G."/>
            <person name="Meng A."/>
            <person name="Brown T."/>
            <person name="Cohen L."/>
        </authorList>
    </citation>
    <scope>NUCLEOTIDE SEQUENCE</scope>
    <source>
        <strain evidence="7">GSBS06</strain>
    </source>
</reference>
<feature type="region of interest" description="Disordered" evidence="5">
    <location>
        <begin position="67"/>
        <end position="122"/>
    </location>
</feature>
<accession>A0A7S3UYW0</accession>